<proteinExistence type="predicted"/>
<evidence type="ECO:0000313" key="3">
    <source>
        <dbReference type="Proteomes" id="UP001211005"/>
    </source>
</evidence>
<dbReference type="RefSeq" id="WP_269559332.1">
    <property type="nucleotide sequence ID" value="NZ_CP114767.1"/>
</dbReference>
<dbReference type="PANTHER" id="PTHR30441">
    <property type="entry name" value="DUF748 DOMAIN-CONTAINING PROTEIN"/>
    <property type="match status" value="1"/>
</dbReference>
<dbReference type="PANTHER" id="PTHR30441:SF8">
    <property type="entry name" value="DUF748 DOMAIN-CONTAINING PROTEIN"/>
    <property type="match status" value="1"/>
</dbReference>
<evidence type="ECO:0008006" key="4">
    <source>
        <dbReference type="Google" id="ProtNLM"/>
    </source>
</evidence>
<sequence>MLFFFLTGLVLLVTAVVGGVWLGQERIIALFVQEANRYLATPVQVGRMEVSVLDQFPRVSITLHELRVSGSLAQDTVPLARARRLYCAFDAWDMLRGHYRIRAVTLADGRVWVRHDAQGRPNYDVLRFDTTAAPSSQPLAFALENIRLERVATVYADDQRRQRYTVQAHDVRAQLDVQDMLVDISAQGEARVEALQLGFDAYFQNKDLTLNTRLRVDRGARLVTLQPSELRVGAASYEVGGRIDYRRVVQLDLQVAGRNTDVQSVLALLPARVARPLRAYRSRGAVYFGGTVRGEVSGQASPRIEARFGCRDASFYHPELRQAVEHVFLAGTFSNGAAQAARTSVLSLQNVRGTLRGRPFSGSLRYANFLDPTVQLQVRADLDVAQALQFYPVAAVPSGRGTAQLSLAFAGNLRQLRARPATAPVQASGTLVLQNVQLRLRDLSQPLTALTGRFRLLGREVEVAGFTGRVGGSDFRLQGRLRNALAWALLPGQTLLLDADLTSRLLDFDQLLRLTTPAGPAAATGAGAPGSGSYEFRLPTQLALNVRAQVERLRFRRFRGRQLRGTIRLQQQVLSAPSLTVRAAGGQVSFRGTLDARQPLLLHLHSTISCRQLPLDSLFYTFEDFGQQFITARHLRGALTATAESDLYFDGGLTPLTNRLEAELNLQVRNGELNNFEPLQKLSMIAGRERLRHLRFAELTTPVYIQSRTVYLPEMEIRSNVRAASLIRVTGTHTFDQQMDYHLNIPILPGLLQRTVGMATGPSLLLAIQGDEDNFRVSYDRRPQPGRAPTVPQETARPASRPDLPKPAAPAGPAQEPRKPFELKKPPAKKPAQPQTGEYFEF</sequence>
<dbReference type="Proteomes" id="UP001211005">
    <property type="component" value="Chromosome"/>
</dbReference>
<protein>
    <recommendedName>
        <fullName evidence="4">AsmA-like C-terminal domain-containing protein</fullName>
    </recommendedName>
</protein>
<dbReference type="InterPro" id="IPR052894">
    <property type="entry name" value="AsmA-related"/>
</dbReference>
<reference evidence="2 3" key="1">
    <citation type="submission" date="2022-12" db="EMBL/GenBank/DDBJ databases">
        <title>Hymenobacter canadensis sp. nov. isolated from lake water of the Cambridge Bay, Canada.</title>
        <authorList>
            <person name="Kim W.H."/>
            <person name="Lee Y.M."/>
        </authorList>
    </citation>
    <scope>NUCLEOTIDE SEQUENCE [LARGE SCALE GENOMIC DNA]</scope>
    <source>
        <strain evidence="2 3">PAMC 29467</strain>
    </source>
</reference>
<feature type="region of interest" description="Disordered" evidence="1">
    <location>
        <begin position="776"/>
        <end position="842"/>
    </location>
</feature>
<dbReference type="EMBL" id="CP114767">
    <property type="protein sequence ID" value="WBA41256.1"/>
    <property type="molecule type" value="Genomic_DNA"/>
</dbReference>
<feature type="compositionally biased region" description="Basic and acidic residues" evidence="1">
    <location>
        <begin position="816"/>
        <end position="825"/>
    </location>
</feature>
<organism evidence="2 3">
    <name type="scientific">Hymenobacter canadensis</name>
    <dbReference type="NCBI Taxonomy" id="2999067"/>
    <lineage>
        <taxon>Bacteria</taxon>
        <taxon>Pseudomonadati</taxon>
        <taxon>Bacteroidota</taxon>
        <taxon>Cytophagia</taxon>
        <taxon>Cytophagales</taxon>
        <taxon>Hymenobacteraceae</taxon>
        <taxon>Hymenobacter</taxon>
    </lineage>
</organism>
<name>A0ABY7LLC2_9BACT</name>
<gene>
    <name evidence="2" type="ORF">O3303_15725</name>
</gene>
<evidence type="ECO:0000256" key="1">
    <source>
        <dbReference type="SAM" id="MobiDB-lite"/>
    </source>
</evidence>
<evidence type="ECO:0000313" key="2">
    <source>
        <dbReference type="EMBL" id="WBA41256.1"/>
    </source>
</evidence>
<keyword evidence="3" id="KW-1185">Reference proteome</keyword>
<accession>A0ABY7LLC2</accession>